<evidence type="ECO:0000313" key="2">
    <source>
        <dbReference type="EMBL" id="CAI8042032.1"/>
    </source>
</evidence>
<dbReference type="PROSITE" id="PS00908">
    <property type="entry name" value="MR_MLE_1"/>
    <property type="match status" value="1"/>
</dbReference>
<dbReference type="SUPFAM" id="SSF51604">
    <property type="entry name" value="Enolase C-terminal domain-like"/>
    <property type="match status" value="1"/>
</dbReference>
<dbReference type="Pfam" id="PF02746">
    <property type="entry name" value="MR_MLE_N"/>
    <property type="match status" value="1"/>
</dbReference>
<organism evidence="2 3">
    <name type="scientific">Geodia barretti</name>
    <name type="common">Barrett's horny sponge</name>
    <dbReference type="NCBI Taxonomy" id="519541"/>
    <lineage>
        <taxon>Eukaryota</taxon>
        <taxon>Metazoa</taxon>
        <taxon>Porifera</taxon>
        <taxon>Demospongiae</taxon>
        <taxon>Heteroscleromorpha</taxon>
        <taxon>Tetractinellida</taxon>
        <taxon>Astrophorina</taxon>
        <taxon>Geodiidae</taxon>
        <taxon>Geodia</taxon>
    </lineage>
</organism>
<dbReference type="AlphaFoldDB" id="A0AA35T6B1"/>
<dbReference type="InterPro" id="IPR036849">
    <property type="entry name" value="Enolase-like_C_sf"/>
</dbReference>
<evidence type="ECO:0000259" key="1">
    <source>
        <dbReference type="Pfam" id="PF02746"/>
    </source>
</evidence>
<dbReference type="PANTHER" id="PTHR48080:SF6">
    <property type="entry name" value="STARVATION-SENSING PROTEIN RSPA"/>
    <property type="match status" value="1"/>
</dbReference>
<dbReference type="Proteomes" id="UP001174909">
    <property type="component" value="Unassembled WGS sequence"/>
</dbReference>
<comment type="caution">
    <text evidence="2">The sequence shown here is derived from an EMBL/GenBank/DDBJ whole genome shotgun (WGS) entry which is preliminary data.</text>
</comment>
<protein>
    <submittedName>
        <fullName evidence="2">D-galactonate dehydratase family member SeV_A0456</fullName>
    </submittedName>
</protein>
<reference evidence="2" key="1">
    <citation type="submission" date="2023-03" db="EMBL/GenBank/DDBJ databases">
        <authorList>
            <person name="Steffen K."/>
            <person name="Cardenas P."/>
        </authorList>
    </citation>
    <scope>NUCLEOTIDE SEQUENCE</scope>
</reference>
<dbReference type="Gene3D" id="3.30.390.10">
    <property type="entry name" value="Enolase-like, N-terminal domain"/>
    <property type="match status" value="1"/>
</dbReference>
<name>A0AA35T6B1_GEOBA</name>
<dbReference type="SUPFAM" id="SSF54826">
    <property type="entry name" value="Enolase N-terminal domain-like"/>
    <property type="match status" value="1"/>
</dbReference>
<dbReference type="InterPro" id="IPR018110">
    <property type="entry name" value="Mandel_Rmase/mucon_lact_enz_CS"/>
</dbReference>
<proteinExistence type="predicted"/>
<accession>A0AA35T6B1</accession>
<dbReference type="InterPro" id="IPR034593">
    <property type="entry name" value="DgoD-like"/>
</dbReference>
<sequence length="165" mass="18359">MSNLKIRDVRVIVTQPTANLNVVKIETDEPELYGLGCATFTQRALVVETAVNDYLRPFLIGKDPADIEDIWQSCNVSAYWRNGPILNNAISGVDQALWDIKGKVAGMPVYDLFGGKSREAAAVYIVPGGSDLKEYEENVWAFIEDGFRYFKLGGADRFFSDDTPL</sequence>
<keyword evidence="3" id="KW-1185">Reference proteome</keyword>
<dbReference type="EMBL" id="CASHTH010003231">
    <property type="protein sequence ID" value="CAI8042032.1"/>
    <property type="molecule type" value="Genomic_DNA"/>
</dbReference>
<dbReference type="InterPro" id="IPR029017">
    <property type="entry name" value="Enolase-like_N"/>
</dbReference>
<evidence type="ECO:0000313" key="3">
    <source>
        <dbReference type="Proteomes" id="UP001174909"/>
    </source>
</evidence>
<feature type="domain" description="Mandelate racemase/muconate lactonizing enzyme N-terminal" evidence="1">
    <location>
        <begin position="13"/>
        <end position="114"/>
    </location>
</feature>
<gene>
    <name evidence="2" type="ORF">GBAR_LOCUS23344</name>
</gene>
<dbReference type="Gene3D" id="3.20.20.120">
    <property type="entry name" value="Enolase-like C-terminal domain"/>
    <property type="match status" value="1"/>
</dbReference>
<dbReference type="InterPro" id="IPR013341">
    <property type="entry name" value="Mandelate_racemase_N_dom"/>
</dbReference>
<dbReference type="PANTHER" id="PTHR48080">
    <property type="entry name" value="D-GALACTONATE DEHYDRATASE-RELATED"/>
    <property type="match status" value="1"/>
</dbReference>
<dbReference type="GO" id="GO:0009063">
    <property type="term" value="P:amino acid catabolic process"/>
    <property type="evidence" value="ECO:0007669"/>
    <property type="project" value="InterPro"/>
</dbReference>